<gene>
    <name evidence="3" type="ORF">CCACVL1_24148</name>
</gene>
<protein>
    <recommendedName>
        <fullName evidence="2">C2 NT-type domain-containing protein</fullName>
    </recommendedName>
</protein>
<feature type="domain" description="C2 NT-type" evidence="2">
    <location>
        <begin position="7"/>
        <end position="159"/>
    </location>
</feature>
<accession>A0A1R3GQY3</accession>
<evidence type="ECO:0000313" key="3">
    <source>
        <dbReference type="EMBL" id="OMO60457.1"/>
    </source>
</evidence>
<feature type="compositionally biased region" description="Acidic residues" evidence="1">
    <location>
        <begin position="193"/>
        <end position="208"/>
    </location>
</feature>
<feature type="region of interest" description="Disordered" evidence="1">
    <location>
        <begin position="160"/>
        <end position="259"/>
    </location>
</feature>
<comment type="caution">
    <text evidence="3">The sequence shown here is derived from an EMBL/GenBank/DDBJ whole genome shotgun (WGS) entry which is preliminary data.</text>
</comment>
<dbReference type="InterPro" id="IPR019448">
    <property type="entry name" value="NT-C2"/>
</dbReference>
<dbReference type="OrthoDB" id="20172at2759"/>
<organism evidence="3 4">
    <name type="scientific">Corchorus capsularis</name>
    <name type="common">Jute</name>
    <dbReference type="NCBI Taxonomy" id="210143"/>
    <lineage>
        <taxon>Eukaryota</taxon>
        <taxon>Viridiplantae</taxon>
        <taxon>Streptophyta</taxon>
        <taxon>Embryophyta</taxon>
        <taxon>Tracheophyta</taxon>
        <taxon>Spermatophyta</taxon>
        <taxon>Magnoliopsida</taxon>
        <taxon>eudicotyledons</taxon>
        <taxon>Gunneridae</taxon>
        <taxon>Pentapetalae</taxon>
        <taxon>rosids</taxon>
        <taxon>malvids</taxon>
        <taxon>Malvales</taxon>
        <taxon>Malvaceae</taxon>
        <taxon>Grewioideae</taxon>
        <taxon>Apeibeae</taxon>
        <taxon>Corchorus</taxon>
    </lineage>
</organism>
<feature type="compositionally biased region" description="Basic and acidic residues" evidence="1">
    <location>
        <begin position="224"/>
        <end position="236"/>
    </location>
</feature>
<dbReference type="PANTHER" id="PTHR31344">
    <property type="entry name" value="NUCLEAR PORE COMPLEX PROTEIN NUP205"/>
    <property type="match status" value="1"/>
</dbReference>
<dbReference type="PROSITE" id="PS51840">
    <property type="entry name" value="C2_NT"/>
    <property type="match status" value="1"/>
</dbReference>
<evidence type="ECO:0000259" key="2">
    <source>
        <dbReference type="PROSITE" id="PS51840"/>
    </source>
</evidence>
<proteinExistence type="predicted"/>
<dbReference type="EMBL" id="AWWV01013698">
    <property type="protein sequence ID" value="OMO60457.1"/>
    <property type="molecule type" value="Genomic_DNA"/>
</dbReference>
<feature type="region of interest" description="Disordered" evidence="1">
    <location>
        <begin position="504"/>
        <end position="523"/>
    </location>
</feature>
<name>A0A1R3GQY3_COCAP</name>
<feature type="compositionally biased region" description="Low complexity" evidence="1">
    <location>
        <begin position="163"/>
        <end position="172"/>
    </location>
</feature>
<dbReference type="OMA" id="ISWRSNT"/>
<reference evidence="3 4" key="1">
    <citation type="submission" date="2013-09" db="EMBL/GenBank/DDBJ databases">
        <title>Corchorus capsularis genome sequencing.</title>
        <authorList>
            <person name="Alam M."/>
            <person name="Haque M.S."/>
            <person name="Islam M.S."/>
            <person name="Emdad E.M."/>
            <person name="Islam M.M."/>
            <person name="Ahmed B."/>
            <person name="Halim A."/>
            <person name="Hossen Q.M.M."/>
            <person name="Hossain M.Z."/>
            <person name="Ahmed R."/>
            <person name="Khan M.M."/>
            <person name="Islam R."/>
            <person name="Rashid M.M."/>
            <person name="Khan S.A."/>
            <person name="Rahman M.S."/>
            <person name="Alam M."/>
        </authorList>
    </citation>
    <scope>NUCLEOTIDE SEQUENCE [LARGE SCALE GENOMIC DNA]</scope>
    <source>
        <strain evidence="4">cv. CVL-1</strain>
        <tissue evidence="3">Whole seedling</tissue>
    </source>
</reference>
<feature type="compositionally biased region" description="Low complexity" evidence="1">
    <location>
        <begin position="398"/>
        <end position="409"/>
    </location>
</feature>
<dbReference type="Pfam" id="PF10358">
    <property type="entry name" value="NT-C2"/>
    <property type="match status" value="1"/>
</dbReference>
<dbReference type="Proteomes" id="UP000188268">
    <property type="component" value="Unassembled WGS sequence"/>
</dbReference>
<feature type="region of interest" description="Disordered" evidence="1">
    <location>
        <begin position="381"/>
        <end position="421"/>
    </location>
</feature>
<sequence length="1021" mass="112360">MVLGLRSKNKKGSSFQVDYIVYIKEISPWMPSKSLRSVQSVLVQWENGDQSSGSLTSTSIGNGKIEFTESFRLPVTLCREASRKSTNRESFQKNYLEFYLYEPRKDKVAKGQLIGSAVINLADFGIIKETITISTPINLKKSSRNTEQLVLHLNIQPFDKDSSGSSTRGSLSKEASLDKDGSESVSESISEANDVESEIASFTDDDDDLSSHSSQTISSSVFDPSRESHSQHDKNGSDSANGGTGRLGPTLRSGGTYENSGVSSVVEAFKKVNGNTSPLSSMDLPSNQVNPVNDSMAKVAYSEAHVSIPVDMKLDNVKNKDLHTKNEDDRKTWRQEKGLVDRSLSNNLHVVQRKESEEKTLLELELDSQILDANEYSLKDRLGFRPPQDPTRKQLKLRSSTFASSRTTTELQGSSIAGERQKHVTPAQLHFDKAKNDGPSNKLQVMEKATENDILESRDALGKREEITSSFSNSKADSAQSYGLLNKTQFVEKAKEADIFEKIHNGTKSDAPNESEKSANSLSNGKVDLESKIEMLEEELREAAVVEASLYSVIAEHGGSTHKIHAPARRLSRFYLHACKASVQDKRANAARAAVSGLILVSKACGNDVPRLTFWLSNAIVLRAIVNRAIGEMPLSSGGGKVLEENNSNGSSDYWVEPQKFLLALEKFEAWIFSRIIESVWWQTLTPYMQSAAAKSSNSRKTSNRRYGLGDQEQGNFSIDLWKKAFKDACERLCPIRACGHECGCLAVLAKLVMEQLVSRLDVAMFNAILRESAEEMPTDPVSDPISDSKVLPIPAGKSSFGAGVQLKNAIGNWSRWLTDLFGIDDNDGPDDSNEVYDDNNGGSDFKAFSLLNALSDLMMLPSEMLVDKSTRKELCPKFSAPLISRVLNNFVPDEFNPNPVSEAVFKALDEDLLEAGEESITSFPCIAAPTVYTPPSPASLAGIIGEVGSQALQRSKSSVLKKSYTSDDELDELDSPITSVIIENPRDSPTPKAPDWMQMGKGGRKVVRYQLIREIWKDSE</sequence>
<keyword evidence="4" id="KW-1185">Reference proteome</keyword>
<evidence type="ECO:0000256" key="1">
    <source>
        <dbReference type="SAM" id="MobiDB-lite"/>
    </source>
</evidence>
<feature type="compositionally biased region" description="Polar residues" evidence="1">
    <location>
        <begin position="506"/>
        <end position="523"/>
    </location>
</feature>
<dbReference type="Gramene" id="OMO60457">
    <property type="protein sequence ID" value="OMO60457"/>
    <property type="gene ID" value="CCACVL1_24148"/>
</dbReference>
<feature type="compositionally biased region" description="Low complexity" evidence="1">
    <location>
        <begin position="211"/>
        <end position="220"/>
    </location>
</feature>
<dbReference type="PANTHER" id="PTHR31344:SF13">
    <property type="entry name" value="EEIG1_EHBP1 PROTEIN AMINO-TERMINAL DOMAIN PROTEIN"/>
    <property type="match status" value="1"/>
</dbReference>
<dbReference type="AlphaFoldDB" id="A0A1R3GQY3"/>
<dbReference type="STRING" id="210143.A0A1R3GQY3"/>
<evidence type="ECO:0000313" key="4">
    <source>
        <dbReference type="Proteomes" id="UP000188268"/>
    </source>
</evidence>
<dbReference type="GO" id="GO:0005643">
    <property type="term" value="C:nuclear pore"/>
    <property type="evidence" value="ECO:0007669"/>
    <property type="project" value="InterPro"/>
</dbReference>
<dbReference type="InterPro" id="IPR021827">
    <property type="entry name" value="Nup186/Nup192/Nup205"/>
</dbReference>